<sequence>MKTGIGTIFKSIRTAPYDGGLWVQRAGGTVVSVRLGWTGRRYPLTPEQLEQFRMKAPTIGAGLIIILGYNVAQMIGLPDHPLAHFGALVAALLVAYVWPVSREETVFRELFPDTDTTGDSARPGIRYLHYLGYALPLPAVLIIGAAGLVTLVLAMGHAHAQFMGLGAFAVFFMLMPLIIRAVGRG</sequence>
<proteinExistence type="predicted"/>
<name>A0A3M0CLV6_9PROT</name>
<feature type="transmembrane region" description="Helical" evidence="1">
    <location>
        <begin position="160"/>
        <end position="179"/>
    </location>
</feature>
<feature type="transmembrane region" description="Helical" evidence="1">
    <location>
        <begin position="130"/>
        <end position="154"/>
    </location>
</feature>
<dbReference type="RefSeq" id="WP_121938787.1">
    <property type="nucleotide sequence ID" value="NZ_REFR01000011.1"/>
</dbReference>
<protein>
    <submittedName>
        <fullName evidence="2">Uncharacterized protein</fullName>
    </submittedName>
</protein>
<keyword evidence="1" id="KW-0812">Transmembrane</keyword>
<keyword evidence="3" id="KW-1185">Reference proteome</keyword>
<reference evidence="2 3" key="1">
    <citation type="submission" date="2018-10" db="EMBL/GenBank/DDBJ databases">
        <title>Genomic Encyclopedia of Archaeal and Bacterial Type Strains, Phase II (KMG-II): from individual species to whole genera.</title>
        <authorList>
            <person name="Goeker M."/>
        </authorList>
    </citation>
    <scope>NUCLEOTIDE SEQUENCE [LARGE SCALE GENOMIC DNA]</scope>
    <source>
        <strain evidence="2 3">DSM 25217</strain>
    </source>
</reference>
<feature type="transmembrane region" description="Helical" evidence="1">
    <location>
        <begin position="82"/>
        <end position="100"/>
    </location>
</feature>
<dbReference type="Proteomes" id="UP000271227">
    <property type="component" value="Unassembled WGS sequence"/>
</dbReference>
<feature type="transmembrane region" description="Helical" evidence="1">
    <location>
        <begin position="58"/>
        <end position="76"/>
    </location>
</feature>
<keyword evidence="1" id="KW-0472">Membrane</keyword>
<keyword evidence="1" id="KW-1133">Transmembrane helix</keyword>
<evidence type="ECO:0000313" key="3">
    <source>
        <dbReference type="Proteomes" id="UP000271227"/>
    </source>
</evidence>
<gene>
    <name evidence="2" type="ORF">BXY39_2134</name>
</gene>
<dbReference type="EMBL" id="REFR01000011">
    <property type="protein sequence ID" value="RMB08039.1"/>
    <property type="molecule type" value="Genomic_DNA"/>
</dbReference>
<accession>A0A3M0CLV6</accession>
<organism evidence="2 3">
    <name type="scientific">Eilatimonas milleporae</name>
    <dbReference type="NCBI Taxonomy" id="911205"/>
    <lineage>
        <taxon>Bacteria</taxon>
        <taxon>Pseudomonadati</taxon>
        <taxon>Pseudomonadota</taxon>
        <taxon>Alphaproteobacteria</taxon>
        <taxon>Kordiimonadales</taxon>
        <taxon>Kordiimonadaceae</taxon>
        <taxon>Eilatimonas</taxon>
    </lineage>
</organism>
<dbReference type="InParanoid" id="A0A3M0CLV6"/>
<comment type="caution">
    <text evidence="2">The sequence shown here is derived from an EMBL/GenBank/DDBJ whole genome shotgun (WGS) entry which is preliminary data.</text>
</comment>
<evidence type="ECO:0000256" key="1">
    <source>
        <dbReference type="SAM" id="Phobius"/>
    </source>
</evidence>
<evidence type="ECO:0000313" key="2">
    <source>
        <dbReference type="EMBL" id="RMB08039.1"/>
    </source>
</evidence>
<dbReference type="AlphaFoldDB" id="A0A3M0CLV6"/>